<organism evidence="4 5">
    <name type="scientific">Terribacillus saccharophilus</name>
    <dbReference type="NCBI Taxonomy" id="361277"/>
    <lineage>
        <taxon>Bacteria</taxon>
        <taxon>Bacillati</taxon>
        <taxon>Bacillota</taxon>
        <taxon>Bacilli</taxon>
        <taxon>Bacillales</taxon>
        <taxon>Bacillaceae</taxon>
        <taxon>Terribacillus</taxon>
    </lineage>
</organism>
<dbReference type="Gene3D" id="1.25.40.10">
    <property type="entry name" value="Tetratricopeptide repeat domain"/>
    <property type="match status" value="2"/>
</dbReference>
<dbReference type="PANTHER" id="PTHR45586">
    <property type="entry name" value="TPR REPEAT-CONTAINING PROTEIN PA4667"/>
    <property type="match status" value="1"/>
</dbReference>
<accession>A0A075LQ43</accession>
<name>A0A075LQ43_9BACI</name>
<dbReference type="PANTHER" id="PTHR45586:SF1">
    <property type="entry name" value="LIPOPOLYSACCHARIDE ASSEMBLY PROTEIN B"/>
    <property type="match status" value="1"/>
</dbReference>
<feature type="repeat" description="TPR" evidence="3">
    <location>
        <begin position="23"/>
        <end position="56"/>
    </location>
</feature>
<dbReference type="Proteomes" id="UP000027980">
    <property type="component" value="Chromosome"/>
</dbReference>
<dbReference type="InterPro" id="IPR019734">
    <property type="entry name" value="TPR_rpt"/>
</dbReference>
<evidence type="ECO:0000256" key="2">
    <source>
        <dbReference type="ARBA" id="ARBA00022803"/>
    </source>
</evidence>
<dbReference type="EMBL" id="CP008876">
    <property type="protein sequence ID" value="AIF68092.1"/>
    <property type="molecule type" value="Genomic_DNA"/>
</dbReference>
<dbReference type="PROSITE" id="PS50005">
    <property type="entry name" value="TPR"/>
    <property type="match status" value="1"/>
</dbReference>
<proteinExistence type="predicted"/>
<dbReference type="HOGENOM" id="CLU_066813_0_0_9"/>
<keyword evidence="1" id="KW-0677">Repeat</keyword>
<reference evidence="4 5" key="1">
    <citation type="submission" date="2014-07" db="EMBL/GenBank/DDBJ databases">
        <title>Complete genome sequence of a moderately halophilic bacterium Terribacillus aidingensis MP602, isolated from Cryptomeria fortunei in Tianmu mountain in China.</title>
        <authorList>
            <person name="Wang Y."/>
            <person name="Lu P."/>
            <person name="Zhang L."/>
        </authorList>
    </citation>
    <scope>NUCLEOTIDE SEQUENCE [LARGE SCALE GENOMIC DNA]</scope>
    <source>
        <strain evidence="4 5">MP602</strain>
    </source>
</reference>
<sequence length="335" mass="39921">MQTLEPAEQQAGPSNIIPFIPEGDFYYKKGVEAYRNGKLDKAMKWLNKAIEMEPTEVIYHCQKSVIFTEMGSFHKAIYILDDIIKEHGDDYAECFYLLAHNYSKLGYMHDAEKYANLYLEMDPEGDFREQAEELLTYVEAEEEDDELWTTEEEDELIMFQESAFYYLEREEWQFALPILEEMMSMFPEHMLAKHEFAKALFFSGNQKEAVRMEEEHLLSEQVSVYTHVNLAMFYHEMNQFDQRDEHLRLLRNIFPIHEEQHLRIACTFSMTGHYEDAVERFLHLDKRRVKGHASYYKWFSLAAKKAGNGAYAEKLWQEGSRRFSHLTKEDFYWLS</sequence>
<evidence type="ECO:0000313" key="5">
    <source>
        <dbReference type="Proteomes" id="UP000027980"/>
    </source>
</evidence>
<dbReference type="OrthoDB" id="600613at2"/>
<dbReference type="GeneID" id="34223167"/>
<evidence type="ECO:0000256" key="1">
    <source>
        <dbReference type="ARBA" id="ARBA00022737"/>
    </source>
</evidence>
<dbReference type="RefSeq" id="WP_051748384.1">
    <property type="nucleotide sequence ID" value="NZ_CP008876.1"/>
</dbReference>
<evidence type="ECO:0000313" key="4">
    <source>
        <dbReference type="EMBL" id="AIF68092.1"/>
    </source>
</evidence>
<dbReference type="SUPFAM" id="SSF48452">
    <property type="entry name" value="TPR-like"/>
    <property type="match status" value="2"/>
</dbReference>
<dbReference type="SMART" id="SM00028">
    <property type="entry name" value="TPR"/>
    <property type="match status" value="3"/>
</dbReference>
<dbReference type="Pfam" id="PF13181">
    <property type="entry name" value="TPR_8"/>
    <property type="match status" value="2"/>
</dbReference>
<dbReference type="AlphaFoldDB" id="A0A075LQ43"/>
<dbReference type="InterPro" id="IPR051012">
    <property type="entry name" value="CellSynth/LPSAsmb/PSIAsmb"/>
</dbReference>
<gene>
    <name evidence="4" type="ORF">GZ22_16590</name>
</gene>
<keyword evidence="2 3" id="KW-0802">TPR repeat</keyword>
<evidence type="ECO:0008006" key="6">
    <source>
        <dbReference type="Google" id="ProtNLM"/>
    </source>
</evidence>
<protein>
    <recommendedName>
        <fullName evidence="6">Tetratricopeptide repeat protein</fullName>
    </recommendedName>
</protein>
<evidence type="ECO:0000256" key="3">
    <source>
        <dbReference type="PROSITE-ProRule" id="PRU00339"/>
    </source>
</evidence>
<dbReference type="KEGG" id="tap:GZ22_16590"/>
<dbReference type="InterPro" id="IPR011990">
    <property type="entry name" value="TPR-like_helical_dom_sf"/>
</dbReference>